<organism evidence="2 3">
    <name type="scientific">Stephania japonica</name>
    <dbReference type="NCBI Taxonomy" id="461633"/>
    <lineage>
        <taxon>Eukaryota</taxon>
        <taxon>Viridiplantae</taxon>
        <taxon>Streptophyta</taxon>
        <taxon>Embryophyta</taxon>
        <taxon>Tracheophyta</taxon>
        <taxon>Spermatophyta</taxon>
        <taxon>Magnoliopsida</taxon>
        <taxon>Ranunculales</taxon>
        <taxon>Menispermaceae</taxon>
        <taxon>Menispermoideae</taxon>
        <taxon>Cissampelideae</taxon>
        <taxon>Stephania</taxon>
    </lineage>
</organism>
<dbReference type="EMBL" id="JBBNAE010000008">
    <property type="protein sequence ID" value="KAK9103132.1"/>
    <property type="molecule type" value="Genomic_DNA"/>
</dbReference>
<proteinExistence type="predicted"/>
<reference evidence="2 3" key="1">
    <citation type="submission" date="2024-01" db="EMBL/GenBank/DDBJ databases">
        <title>Genome assemblies of Stephania.</title>
        <authorList>
            <person name="Yang L."/>
        </authorList>
    </citation>
    <scope>NUCLEOTIDE SEQUENCE [LARGE SCALE GENOMIC DNA]</scope>
    <source>
        <strain evidence="2">QJT</strain>
        <tissue evidence="2">Leaf</tissue>
    </source>
</reference>
<accession>A0AAP0F3D2</accession>
<evidence type="ECO:0000313" key="3">
    <source>
        <dbReference type="Proteomes" id="UP001417504"/>
    </source>
</evidence>
<feature type="compositionally biased region" description="Acidic residues" evidence="1">
    <location>
        <begin position="165"/>
        <end position="176"/>
    </location>
</feature>
<keyword evidence="3" id="KW-1185">Reference proteome</keyword>
<name>A0AAP0F3D2_9MAGN</name>
<evidence type="ECO:0000256" key="1">
    <source>
        <dbReference type="SAM" id="MobiDB-lite"/>
    </source>
</evidence>
<comment type="caution">
    <text evidence="2">The sequence shown here is derived from an EMBL/GenBank/DDBJ whole genome shotgun (WGS) entry which is preliminary data.</text>
</comment>
<dbReference type="Proteomes" id="UP001417504">
    <property type="component" value="Unassembled WGS sequence"/>
</dbReference>
<sequence length="238" mass="27382">MESVLAMALEYTLKYWLKSFSSDQFKLQGRTVLLSNIGSALQDSAIHEDIVRAAYDMKAGIRYATLMSKLKKHRVHPDFVIGDAWRRYLEYKESEGFLARPKQSYENRNTEVEGPGTKVSKHVGGSMSFVTAHERLTCASKTTLIVNDLYLHLHKVKLGPRSRVEEEEREEEEEENGEKREERRRKENLDIRKRRWGPATKVSRGDAGPWARSGVGEFLRLGFGEQLTGFILFRQDST</sequence>
<gene>
    <name evidence="2" type="ORF">Sjap_020386</name>
</gene>
<evidence type="ECO:0000313" key="2">
    <source>
        <dbReference type="EMBL" id="KAK9103132.1"/>
    </source>
</evidence>
<protein>
    <submittedName>
        <fullName evidence="2">Uncharacterized protein</fullName>
    </submittedName>
</protein>
<feature type="compositionally biased region" description="Basic and acidic residues" evidence="1">
    <location>
        <begin position="177"/>
        <end position="191"/>
    </location>
</feature>
<feature type="region of interest" description="Disordered" evidence="1">
    <location>
        <begin position="161"/>
        <end position="212"/>
    </location>
</feature>
<dbReference type="AlphaFoldDB" id="A0AAP0F3D2"/>